<feature type="disulfide bond" evidence="2">
    <location>
        <begin position="62"/>
        <end position="86"/>
    </location>
</feature>
<dbReference type="PROSITE" id="PS51318">
    <property type="entry name" value="TAT"/>
    <property type="match status" value="1"/>
</dbReference>
<proteinExistence type="predicted"/>
<evidence type="ECO:0000256" key="2">
    <source>
        <dbReference type="PIRSR" id="PIRSR637460-2"/>
    </source>
</evidence>
<dbReference type="AlphaFoldDB" id="A0A853CB92"/>
<dbReference type="SUPFAM" id="SSF52266">
    <property type="entry name" value="SGNH hydrolase"/>
    <property type="match status" value="1"/>
</dbReference>
<keyword evidence="2" id="KW-1015">Disulfide bond</keyword>
<protein>
    <submittedName>
        <fullName evidence="5">Lysophospholipase L1-like esterase</fullName>
    </submittedName>
</protein>
<keyword evidence="6" id="KW-1185">Reference proteome</keyword>
<dbReference type="PANTHER" id="PTHR37981:SF1">
    <property type="entry name" value="SGNH HYDROLASE-TYPE ESTERASE DOMAIN-CONTAINING PROTEIN"/>
    <property type="match status" value="1"/>
</dbReference>
<organism evidence="5 6">
    <name type="scientific">Nocardioides thalensis</name>
    <dbReference type="NCBI Taxonomy" id="1914755"/>
    <lineage>
        <taxon>Bacteria</taxon>
        <taxon>Bacillati</taxon>
        <taxon>Actinomycetota</taxon>
        <taxon>Actinomycetes</taxon>
        <taxon>Propionibacteriales</taxon>
        <taxon>Nocardioidaceae</taxon>
        <taxon>Nocardioides</taxon>
    </lineage>
</organism>
<dbReference type="InterPro" id="IPR013830">
    <property type="entry name" value="SGNH_hydro"/>
</dbReference>
<evidence type="ECO:0000256" key="3">
    <source>
        <dbReference type="SAM" id="SignalP"/>
    </source>
</evidence>
<feature type="chain" id="PRO_5038381769" evidence="3">
    <location>
        <begin position="29"/>
        <end position="272"/>
    </location>
</feature>
<evidence type="ECO:0000313" key="6">
    <source>
        <dbReference type="Proteomes" id="UP000530424"/>
    </source>
</evidence>
<dbReference type="InterPro" id="IPR036514">
    <property type="entry name" value="SGNH_hydro_sf"/>
</dbReference>
<dbReference type="PANTHER" id="PTHR37981">
    <property type="entry name" value="LIPASE 2"/>
    <property type="match status" value="1"/>
</dbReference>
<keyword evidence="3" id="KW-0732">Signal</keyword>
<evidence type="ECO:0000256" key="1">
    <source>
        <dbReference type="PIRSR" id="PIRSR637460-1"/>
    </source>
</evidence>
<dbReference type="GO" id="GO:0004806">
    <property type="term" value="F:triacylglycerol lipase activity"/>
    <property type="evidence" value="ECO:0007669"/>
    <property type="project" value="TreeGrafter"/>
</dbReference>
<evidence type="ECO:0000259" key="4">
    <source>
        <dbReference type="Pfam" id="PF13472"/>
    </source>
</evidence>
<gene>
    <name evidence="5" type="ORF">HNR19_004161</name>
</gene>
<dbReference type="Proteomes" id="UP000530424">
    <property type="component" value="Unassembled WGS sequence"/>
</dbReference>
<dbReference type="EMBL" id="JACCFP010000001">
    <property type="protein sequence ID" value="NYJ03463.1"/>
    <property type="molecule type" value="Genomic_DNA"/>
</dbReference>
<comment type="caution">
    <text evidence="5">The sequence shown here is derived from an EMBL/GenBank/DDBJ whole genome shotgun (WGS) entry which is preliminary data.</text>
</comment>
<sequence>MSAPSRRRLLPAAAAALVALVTALVALAVPAAPAQAAAAPYVALGDSYSSGVGTRTYFDSTCKRSNAAYPRLIANARGYALNFQACSGATVSTVTNNQLAALTTGTEYVTLSVGGNDAGFADVLTECAMPGWASNCSGAVTTARNYINNTLPGRLSTLYSSIRTKAPNAVVVIVGYPRIFMGEDCNAGTWFSPSEMTSLNGTADLLNSKLAAAASARGFKFANPTTRFTGHAVCDSTEWINGLSNPVAESYHPNTLGHSSGYTPLVSPLLVG</sequence>
<evidence type="ECO:0000313" key="5">
    <source>
        <dbReference type="EMBL" id="NYJ03463.1"/>
    </source>
</evidence>
<feature type="disulfide bond" evidence="2">
    <location>
        <begin position="185"/>
        <end position="234"/>
    </location>
</feature>
<feature type="signal peptide" evidence="3">
    <location>
        <begin position="1"/>
        <end position="28"/>
    </location>
</feature>
<dbReference type="Gene3D" id="3.40.50.1110">
    <property type="entry name" value="SGNH hydrolase"/>
    <property type="match status" value="1"/>
</dbReference>
<feature type="active site" description="Nucleophile" evidence="1">
    <location>
        <position position="47"/>
    </location>
</feature>
<feature type="active site" evidence="1">
    <location>
        <position position="252"/>
    </location>
</feature>
<name>A0A853CB92_9ACTN</name>
<dbReference type="Pfam" id="PF13472">
    <property type="entry name" value="Lipase_GDSL_2"/>
    <property type="match status" value="1"/>
</dbReference>
<feature type="disulfide bond" evidence="2">
    <location>
        <begin position="127"/>
        <end position="136"/>
    </location>
</feature>
<dbReference type="InterPro" id="IPR037460">
    <property type="entry name" value="SEST-like"/>
</dbReference>
<feature type="domain" description="SGNH hydrolase-type esterase" evidence="4">
    <location>
        <begin position="43"/>
        <end position="258"/>
    </location>
</feature>
<dbReference type="RefSeq" id="WP_179669763.1">
    <property type="nucleotide sequence ID" value="NZ_JACCFP010000001.1"/>
</dbReference>
<dbReference type="CDD" id="cd01823">
    <property type="entry name" value="SEST_like"/>
    <property type="match status" value="1"/>
</dbReference>
<dbReference type="GO" id="GO:0019433">
    <property type="term" value="P:triglyceride catabolic process"/>
    <property type="evidence" value="ECO:0007669"/>
    <property type="project" value="TreeGrafter"/>
</dbReference>
<dbReference type="InterPro" id="IPR006311">
    <property type="entry name" value="TAT_signal"/>
</dbReference>
<reference evidence="5 6" key="1">
    <citation type="submission" date="2020-07" db="EMBL/GenBank/DDBJ databases">
        <title>Sequencing the genomes of 1000 actinobacteria strains.</title>
        <authorList>
            <person name="Klenk H.-P."/>
        </authorList>
    </citation>
    <scope>NUCLEOTIDE SEQUENCE [LARGE SCALE GENOMIC DNA]</scope>
    <source>
        <strain evidence="5 6">DSM 103833</strain>
    </source>
</reference>
<accession>A0A853CB92</accession>